<keyword evidence="1" id="KW-0472">Membrane</keyword>
<dbReference type="PANTHER" id="PTHR35395">
    <property type="entry name" value="DUF6536 DOMAIN-CONTAINING PROTEIN"/>
    <property type="match status" value="1"/>
</dbReference>
<dbReference type="Pfam" id="PF20163">
    <property type="entry name" value="DUF6536"/>
    <property type="match status" value="1"/>
</dbReference>
<dbReference type="Proteomes" id="UP000235371">
    <property type="component" value="Unassembled WGS sequence"/>
</dbReference>
<dbReference type="EMBL" id="KZ613777">
    <property type="protein sequence ID" value="PMD63921.1"/>
    <property type="molecule type" value="Genomic_DNA"/>
</dbReference>
<sequence length="312" mass="34290">MRTLSRMERMEGPIISSRQLEAHYPTFTSRTTSASKNTLHSVLRFLRRSGRYGSHVSYEYANPGGFGYEERKFSGWRGGILAAATSTGIVLLINLTFTIWAGSTSKSGLRIGTLYEGECGTVRHADTWLHIAINAMGTILLRASDFTMQCLSAPTRSEIDVAHSKGRYLDIGLPSLNNLNGWKKKVMFTFLVLSTLPLHFLWNSAVFTTTQNLDYNVFVVAPSFLNQSTVDCIQNVTLFNTGVLATDYYQTPLQYGTASNGTAVSNDNQFWQADVCNISKALLANSTAGTLSRLSNEECINAYGPGNGNMKG</sequence>
<gene>
    <name evidence="3" type="ORF">K444DRAFT_316429</name>
</gene>
<keyword evidence="1" id="KW-0812">Transmembrane</keyword>
<dbReference type="InParanoid" id="A0A2J6TLL9"/>
<dbReference type="PANTHER" id="PTHR35395:SF1">
    <property type="entry name" value="DUF6536 DOMAIN-CONTAINING PROTEIN"/>
    <property type="match status" value="1"/>
</dbReference>
<dbReference type="AlphaFoldDB" id="A0A2J6TLL9"/>
<dbReference type="OrthoDB" id="5429634at2759"/>
<evidence type="ECO:0000313" key="3">
    <source>
        <dbReference type="EMBL" id="PMD63921.1"/>
    </source>
</evidence>
<keyword evidence="1" id="KW-1133">Transmembrane helix</keyword>
<organism evidence="3 4">
    <name type="scientific">Hyaloscypha bicolor E</name>
    <dbReference type="NCBI Taxonomy" id="1095630"/>
    <lineage>
        <taxon>Eukaryota</taxon>
        <taxon>Fungi</taxon>
        <taxon>Dikarya</taxon>
        <taxon>Ascomycota</taxon>
        <taxon>Pezizomycotina</taxon>
        <taxon>Leotiomycetes</taxon>
        <taxon>Helotiales</taxon>
        <taxon>Hyaloscyphaceae</taxon>
        <taxon>Hyaloscypha</taxon>
        <taxon>Hyaloscypha bicolor</taxon>
    </lineage>
</organism>
<dbReference type="GeneID" id="36579932"/>
<reference evidence="3 4" key="1">
    <citation type="submission" date="2016-04" db="EMBL/GenBank/DDBJ databases">
        <title>A degradative enzymes factory behind the ericoid mycorrhizal symbiosis.</title>
        <authorList>
            <consortium name="DOE Joint Genome Institute"/>
            <person name="Martino E."/>
            <person name="Morin E."/>
            <person name="Grelet G."/>
            <person name="Kuo A."/>
            <person name="Kohler A."/>
            <person name="Daghino S."/>
            <person name="Barry K."/>
            <person name="Choi C."/>
            <person name="Cichocki N."/>
            <person name="Clum A."/>
            <person name="Copeland A."/>
            <person name="Hainaut M."/>
            <person name="Haridas S."/>
            <person name="Labutti K."/>
            <person name="Lindquist E."/>
            <person name="Lipzen A."/>
            <person name="Khouja H.-R."/>
            <person name="Murat C."/>
            <person name="Ohm R."/>
            <person name="Olson A."/>
            <person name="Spatafora J."/>
            <person name="Veneault-Fourrey C."/>
            <person name="Henrissat B."/>
            <person name="Grigoriev I."/>
            <person name="Martin F."/>
            <person name="Perotto S."/>
        </authorList>
    </citation>
    <scope>NUCLEOTIDE SEQUENCE [LARGE SCALE GENOMIC DNA]</scope>
    <source>
        <strain evidence="3 4">E</strain>
    </source>
</reference>
<evidence type="ECO:0000259" key="2">
    <source>
        <dbReference type="Pfam" id="PF20163"/>
    </source>
</evidence>
<name>A0A2J6TLL9_9HELO</name>
<accession>A0A2J6TLL9</accession>
<protein>
    <recommendedName>
        <fullName evidence="2">DUF6536 domain-containing protein</fullName>
    </recommendedName>
</protein>
<dbReference type="STRING" id="1095630.A0A2J6TLL9"/>
<feature type="transmembrane region" description="Helical" evidence="1">
    <location>
        <begin position="80"/>
        <end position="101"/>
    </location>
</feature>
<feature type="domain" description="DUF6536" evidence="2">
    <location>
        <begin position="76"/>
        <end position="225"/>
    </location>
</feature>
<keyword evidence="4" id="KW-1185">Reference proteome</keyword>
<evidence type="ECO:0000256" key="1">
    <source>
        <dbReference type="SAM" id="Phobius"/>
    </source>
</evidence>
<proteinExistence type="predicted"/>
<evidence type="ECO:0000313" key="4">
    <source>
        <dbReference type="Proteomes" id="UP000235371"/>
    </source>
</evidence>
<dbReference type="InterPro" id="IPR046623">
    <property type="entry name" value="DUF6536"/>
</dbReference>
<dbReference type="RefSeq" id="XP_024740825.1">
    <property type="nucleotide sequence ID" value="XM_024871850.1"/>
</dbReference>